<keyword evidence="2" id="KW-1185">Reference proteome</keyword>
<evidence type="ECO:0000313" key="1">
    <source>
        <dbReference type="EMBL" id="MCK8493123.1"/>
    </source>
</evidence>
<organism evidence="1 2">
    <name type="scientific">Spirosoma liriopis</name>
    <dbReference type="NCBI Taxonomy" id="2937440"/>
    <lineage>
        <taxon>Bacteria</taxon>
        <taxon>Pseudomonadati</taxon>
        <taxon>Bacteroidota</taxon>
        <taxon>Cytophagia</taxon>
        <taxon>Cytophagales</taxon>
        <taxon>Cytophagaceae</taxon>
        <taxon>Spirosoma</taxon>
    </lineage>
</organism>
<dbReference type="EMBL" id="JALPRF010000002">
    <property type="protein sequence ID" value="MCK8493123.1"/>
    <property type="molecule type" value="Genomic_DNA"/>
</dbReference>
<evidence type="ECO:0000313" key="2">
    <source>
        <dbReference type="Proteomes" id="UP001202180"/>
    </source>
</evidence>
<proteinExistence type="predicted"/>
<dbReference type="RefSeq" id="WP_248477699.1">
    <property type="nucleotide sequence ID" value="NZ_JALPRF010000002.1"/>
</dbReference>
<accession>A0ABT0HLT6</accession>
<reference evidence="1 2" key="1">
    <citation type="submission" date="2022-04" db="EMBL/GenBank/DDBJ databases">
        <title>Spirosoma sp. strain RP8 genome sequencing and assembly.</title>
        <authorList>
            <person name="Jung Y."/>
        </authorList>
    </citation>
    <scope>NUCLEOTIDE SEQUENCE [LARGE SCALE GENOMIC DNA]</scope>
    <source>
        <strain evidence="1 2">RP8</strain>
    </source>
</reference>
<gene>
    <name evidence="1" type="ORF">M0L20_14735</name>
</gene>
<sequence>MLESIAINRHTHPNLDQPFSIGHLAECLLFYGKVDAVISPTELEEIFRKCDISILISLMASGILNLHIRLSSFGSSQTPGTSRINYGVYSVRGDTLPKRVVNTLLKVYNDGYKCQKYAERILPYLYEFDDEYDLVDGFLGDSRFTTNAFREVVKQIFPDYPIPLDLKFNLHKVEKRDIPNELVAKATFETDTNFDLDQFEADLRARRVEGHQDFTVTFMMKAAAAIQDIDVASEFQSELSTEEANNIIVQKAILNLDEYQPNNEKVITEFNQHIIQDCPSIADTINSGLRSFDEYMYLFEKSHKFRDWIRNAHDNEDHSLIRNYINEIEAESFTDGKFYKLLKFIVVSAPLALRPFSIPGASELVTNAANLVTGTAFDVFTDKIATRFNKWKPNQFVNNDLREFLKE</sequence>
<name>A0ABT0HLT6_9BACT</name>
<dbReference type="Proteomes" id="UP001202180">
    <property type="component" value="Unassembled WGS sequence"/>
</dbReference>
<protein>
    <submittedName>
        <fullName evidence="1">Uncharacterized protein</fullName>
    </submittedName>
</protein>
<comment type="caution">
    <text evidence="1">The sequence shown here is derived from an EMBL/GenBank/DDBJ whole genome shotgun (WGS) entry which is preliminary data.</text>
</comment>